<dbReference type="InterPro" id="IPR019734">
    <property type="entry name" value="TPR_rpt"/>
</dbReference>
<accession>A0A7D9EWV1</accession>
<dbReference type="SMART" id="SM00028">
    <property type="entry name" value="TPR"/>
    <property type="match status" value="3"/>
</dbReference>
<proteinExistence type="predicted"/>
<organism evidence="3 4">
    <name type="scientific">Paramuricea clavata</name>
    <name type="common">Red gorgonian</name>
    <name type="synonym">Violescent sea-whip</name>
    <dbReference type="NCBI Taxonomy" id="317549"/>
    <lineage>
        <taxon>Eukaryota</taxon>
        <taxon>Metazoa</taxon>
        <taxon>Cnidaria</taxon>
        <taxon>Anthozoa</taxon>
        <taxon>Octocorallia</taxon>
        <taxon>Malacalcyonacea</taxon>
        <taxon>Plexauridae</taxon>
        <taxon>Paramuricea</taxon>
    </lineage>
</organism>
<dbReference type="Proteomes" id="UP001152795">
    <property type="component" value="Unassembled WGS sequence"/>
</dbReference>
<dbReference type="OrthoDB" id="381520at2759"/>
<dbReference type="Pfam" id="PF13424">
    <property type="entry name" value="TPR_12"/>
    <property type="match status" value="2"/>
</dbReference>
<feature type="non-terminal residue" evidence="3">
    <location>
        <position position="269"/>
    </location>
</feature>
<evidence type="ECO:0000313" key="3">
    <source>
        <dbReference type="EMBL" id="CAB4020222.1"/>
    </source>
</evidence>
<dbReference type="Gene3D" id="1.25.40.10">
    <property type="entry name" value="Tetratricopeptide repeat domain"/>
    <property type="match status" value="2"/>
</dbReference>
<keyword evidence="4" id="KW-1185">Reference proteome</keyword>
<evidence type="ECO:0000256" key="2">
    <source>
        <dbReference type="ARBA" id="ARBA00022803"/>
    </source>
</evidence>
<keyword evidence="2" id="KW-0802">TPR repeat</keyword>
<dbReference type="PROSITE" id="PS50005">
    <property type="entry name" value="TPR"/>
    <property type="match status" value="1"/>
</dbReference>
<gene>
    <name evidence="3" type="ORF">PACLA_8A005913</name>
</gene>
<keyword evidence="1" id="KW-0677">Repeat</keyword>
<evidence type="ECO:0000313" key="4">
    <source>
        <dbReference type="Proteomes" id="UP001152795"/>
    </source>
</evidence>
<dbReference type="PANTHER" id="PTHR45641">
    <property type="entry name" value="TETRATRICOPEPTIDE REPEAT PROTEIN (AFU_ORTHOLOGUE AFUA_6G03870)"/>
    <property type="match status" value="1"/>
</dbReference>
<dbReference type="EMBL" id="CACRXK020010846">
    <property type="protein sequence ID" value="CAB4020222.1"/>
    <property type="molecule type" value="Genomic_DNA"/>
</dbReference>
<dbReference type="SUPFAM" id="SSF48452">
    <property type="entry name" value="TPR-like"/>
    <property type="match status" value="2"/>
</dbReference>
<comment type="caution">
    <text evidence="3">The sequence shown here is derived from an EMBL/GenBank/DDBJ whole genome shotgun (WGS) entry which is preliminary data.</text>
</comment>
<reference evidence="3" key="1">
    <citation type="submission" date="2020-04" db="EMBL/GenBank/DDBJ databases">
        <authorList>
            <person name="Alioto T."/>
            <person name="Alioto T."/>
            <person name="Gomez Garrido J."/>
        </authorList>
    </citation>
    <scope>NUCLEOTIDE SEQUENCE</scope>
    <source>
        <strain evidence="3">A484AB</strain>
    </source>
</reference>
<sequence>MDLKDISYASFPKIGDIFLNLGNVEANLRNMTKAKEYHERALEIFRAQYGHSHEMVARSLINLAGLACSNPNECSDGVKYAELAFKIDNRPFIEGIYYMNLGKQEHIQENFLKAANYYIQALEIFNNKAENVNGIRPVRDVTNMALICTNLGIIYWGLNYLEESKHSFNWSIEFYLIANGLNHLGLADSYYNLGLTHFKLDELPEAEDCFRRALEIYSKQFGPSHKVIAMVSRKLAGVLEEAGQSNEAAHLDKEYGTCRKKDIDLNGYS</sequence>
<evidence type="ECO:0000256" key="1">
    <source>
        <dbReference type="ARBA" id="ARBA00022737"/>
    </source>
</evidence>
<dbReference type="AlphaFoldDB" id="A0A7D9EWV1"/>
<dbReference type="InterPro" id="IPR011990">
    <property type="entry name" value="TPR-like_helical_dom_sf"/>
</dbReference>
<dbReference type="PROSITE" id="PS50293">
    <property type="entry name" value="TPR_REGION"/>
    <property type="match status" value="1"/>
</dbReference>
<name>A0A7D9EWV1_PARCT</name>
<protein>
    <submittedName>
        <fullName evidence="3">Nephrocystin-3, partial</fullName>
    </submittedName>
</protein>